<dbReference type="InterPro" id="IPR051986">
    <property type="entry name" value="Innate_Immune_Apopt_Reg"/>
</dbReference>
<protein>
    <submittedName>
        <fullName evidence="2">Uncharacterized protein</fullName>
    </submittedName>
</protein>
<dbReference type="PANTHER" id="PTHR16295">
    <property type="entry name" value="TRAF-TYPE ZINC FINGER PROTEIN-RELATED"/>
    <property type="match status" value="1"/>
</dbReference>
<dbReference type="Gramene" id="Zm00001eb329620_T002">
    <property type="protein sequence ID" value="Zm00001eb329620_P002"/>
    <property type="gene ID" value="Zm00001eb329620"/>
</dbReference>
<evidence type="ECO:0000313" key="3">
    <source>
        <dbReference type="Proteomes" id="UP000007305"/>
    </source>
</evidence>
<dbReference type="InParanoid" id="A0A804QFY4"/>
<proteinExistence type="predicted"/>
<evidence type="ECO:0000256" key="1">
    <source>
        <dbReference type="SAM" id="MobiDB-lite"/>
    </source>
</evidence>
<accession>A0A804QFY4</accession>
<feature type="region of interest" description="Disordered" evidence="1">
    <location>
        <begin position="46"/>
        <end position="73"/>
    </location>
</feature>
<organism evidence="2 3">
    <name type="scientific">Zea mays</name>
    <name type="common">Maize</name>
    <dbReference type="NCBI Taxonomy" id="4577"/>
    <lineage>
        <taxon>Eukaryota</taxon>
        <taxon>Viridiplantae</taxon>
        <taxon>Streptophyta</taxon>
        <taxon>Embryophyta</taxon>
        <taxon>Tracheophyta</taxon>
        <taxon>Spermatophyta</taxon>
        <taxon>Magnoliopsida</taxon>
        <taxon>Liliopsida</taxon>
        <taxon>Poales</taxon>
        <taxon>Poaceae</taxon>
        <taxon>PACMAD clade</taxon>
        <taxon>Panicoideae</taxon>
        <taxon>Andropogonodae</taxon>
        <taxon>Andropogoneae</taxon>
        <taxon>Tripsacinae</taxon>
        <taxon>Zea</taxon>
    </lineage>
</organism>
<reference evidence="3" key="1">
    <citation type="submission" date="2015-12" db="EMBL/GenBank/DDBJ databases">
        <title>Update maize B73 reference genome by single molecule sequencing technologies.</title>
        <authorList>
            <consortium name="Maize Genome Sequencing Project"/>
            <person name="Ware D."/>
        </authorList>
    </citation>
    <scope>NUCLEOTIDE SEQUENCE [LARGE SCALE GENOMIC DNA]</scope>
    <source>
        <strain evidence="3">cv. B73</strain>
    </source>
</reference>
<dbReference type="Proteomes" id="UP000007305">
    <property type="component" value="Chromosome 7"/>
</dbReference>
<sequence>MDSGARASRRVVASFVSKPERLQAPSLQPLSPCPPSSAPLRTIAAPKLLDSAQARRGSPRRTSDHRSMAAADSDPAISISTCPHCQREIPSSNIALHSAHYARNLQNRMWVWDLHTGVQCPQRMLECQYCQFELPEVDLFEHQDVWKSNRILSKLQEVYQTS</sequence>
<evidence type="ECO:0000313" key="2">
    <source>
        <dbReference type="EnsemblPlants" id="Zm00001eb329620_P002"/>
    </source>
</evidence>
<dbReference type="EnsemblPlants" id="Zm00001eb329620_T002">
    <property type="protein sequence ID" value="Zm00001eb329620_P002"/>
    <property type="gene ID" value="Zm00001eb329620"/>
</dbReference>
<reference evidence="2" key="3">
    <citation type="submission" date="2021-05" db="UniProtKB">
        <authorList>
            <consortium name="EnsemblPlants"/>
        </authorList>
    </citation>
    <scope>IDENTIFICATION</scope>
    <source>
        <strain evidence="2">cv. B73</strain>
    </source>
</reference>
<name>A0A804QFY4_MAIZE</name>
<dbReference type="AlphaFoldDB" id="A0A804QFY4"/>
<reference evidence="2" key="2">
    <citation type="submission" date="2019-07" db="EMBL/GenBank/DDBJ databases">
        <authorList>
            <person name="Seetharam A."/>
            <person name="Woodhouse M."/>
            <person name="Cannon E."/>
        </authorList>
    </citation>
    <scope>NUCLEOTIDE SEQUENCE [LARGE SCALE GENOMIC DNA]</scope>
    <source>
        <strain evidence="2">cv. B73</strain>
    </source>
</reference>
<keyword evidence="3" id="KW-1185">Reference proteome</keyword>
<dbReference type="PANTHER" id="PTHR16295:SF10">
    <property type="entry name" value="EXPRESSED PROTEIN"/>
    <property type="match status" value="1"/>
</dbReference>